<gene>
    <name evidence="1" type="ORF">PIB30_043778</name>
</gene>
<evidence type="ECO:0000313" key="2">
    <source>
        <dbReference type="Proteomes" id="UP001341840"/>
    </source>
</evidence>
<organism evidence="1 2">
    <name type="scientific">Stylosanthes scabra</name>
    <dbReference type="NCBI Taxonomy" id="79078"/>
    <lineage>
        <taxon>Eukaryota</taxon>
        <taxon>Viridiplantae</taxon>
        <taxon>Streptophyta</taxon>
        <taxon>Embryophyta</taxon>
        <taxon>Tracheophyta</taxon>
        <taxon>Spermatophyta</taxon>
        <taxon>Magnoliopsida</taxon>
        <taxon>eudicotyledons</taxon>
        <taxon>Gunneridae</taxon>
        <taxon>Pentapetalae</taxon>
        <taxon>rosids</taxon>
        <taxon>fabids</taxon>
        <taxon>Fabales</taxon>
        <taxon>Fabaceae</taxon>
        <taxon>Papilionoideae</taxon>
        <taxon>50 kb inversion clade</taxon>
        <taxon>dalbergioids sensu lato</taxon>
        <taxon>Dalbergieae</taxon>
        <taxon>Pterocarpus clade</taxon>
        <taxon>Stylosanthes</taxon>
    </lineage>
</organism>
<dbReference type="EMBL" id="JASCZI010000257">
    <property type="protein sequence ID" value="MED6110525.1"/>
    <property type="molecule type" value="Genomic_DNA"/>
</dbReference>
<name>A0ABU6QFX0_9FABA</name>
<accession>A0ABU6QFX0</accession>
<evidence type="ECO:0000313" key="1">
    <source>
        <dbReference type="EMBL" id="MED6110525.1"/>
    </source>
</evidence>
<proteinExistence type="predicted"/>
<sequence length="75" mass="8693">MGKWTAKYANCTYTPSRPSHGRSQAELRRIVHFDGSVTLRVERFMRGCDGKRLGRICESVTPLGRRETCEQWQSF</sequence>
<dbReference type="Proteomes" id="UP001341840">
    <property type="component" value="Unassembled WGS sequence"/>
</dbReference>
<keyword evidence="2" id="KW-1185">Reference proteome</keyword>
<reference evidence="1 2" key="1">
    <citation type="journal article" date="2023" name="Plants (Basel)">
        <title>Bridging the Gap: Combining Genomics and Transcriptomics Approaches to Understand Stylosanthes scabra, an Orphan Legume from the Brazilian Caatinga.</title>
        <authorList>
            <person name="Ferreira-Neto J.R.C."/>
            <person name="da Silva M.D."/>
            <person name="Binneck E."/>
            <person name="de Melo N.F."/>
            <person name="da Silva R.H."/>
            <person name="de Melo A.L.T.M."/>
            <person name="Pandolfi V."/>
            <person name="Bustamante F.O."/>
            <person name="Brasileiro-Vidal A.C."/>
            <person name="Benko-Iseppon A.M."/>
        </authorList>
    </citation>
    <scope>NUCLEOTIDE SEQUENCE [LARGE SCALE GENOMIC DNA]</scope>
    <source>
        <tissue evidence="1">Leaves</tissue>
    </source>
</reference>
<comment type="caution">
    <text evidence="1">The sequence shown here is derived from an EMBL/GenBank/DDBJ whole genome shotgun (WGS) entry which is preliminary data.</text>
</comment>
<protein>
    <submittedName>
        <fullName evidence="1">Uncharacterized protein</fullName>
    </submittedName>
</protein>